<comment type="caution">
    <text evidence="2">The sequence shown here is derived from an EMBL/GenBank/DDBJ whole genome shotgun (WGS) entry which is preliminary data.</text>
</comment>
<name>A0A0F9B456_9ZZZZ</name>
<proteinExistence type="predicted"/>
<feature type="region of interest" description="Disordered" evidence="1">
    <location>
        <begin position="1"/>
        <end position="35"/>
    </location>
</feature>
<organism evidence="2">
    <name type="scientific">marine sediment metagenome</name>
    <dbReference type="NCBI Taxonomy" id="412755"/>
    <lineage>
        <taxon>unclassified sequences</taxon>
        <taxon>metagenomes</taxon>
        <taxon>ecological metagenomes</taxon>
    </lineage>
</organism>
<dbReference type="EMBL" id="LAZR01051327">
    <property type="protein sequence ID" value="KKK85404.1"/>
    <property type="molecule type" value="Genomic_DNA"/>
</dbReference>
<accession>A0A0F9B456</accession>
<feature type="non-terminal residue" evidence="2">
    <location>
        <position position="1"/>
    </location>
</feature>
<gene>
    <name evidence="2" type="ORF">LCGC14_2773630</name>
</gene>
<reference evidence="2" key="1">
    <citation type="journal article" date="2015" name="Nature">
        <title>Complex archaea that bridge the gap between prokaryotes and eukaryotes.</title>
        <authorList>
            <person name="Spang A."/>
            <person name="Saw J.H."/>
            <person name="Jorgensen S.L."/>
            <person name="Zaremba-Niedzwiedzka K."/>
            <person name="Martijn J."/>
            <person name="Lind A.E."/>
            <person name="van Eijk R."/>
            <person name="Schleper C."/>
            <person name="Guy L."/>
            <person name="Ettema T.J."/>
        </authorList>
    </citation>
    <scope>NUCLEOTIDE SEQUENCE</scope>
</reference>
<sequence>LGLMQEGLELGGAKSKPAVLNTKGDATSSPDWQSSIEQNKLKIAELRSKKGKVRSD</sequence>
<evidence type="ECO:0000256" key="1">
    <source>
        <dbReference type="SAM" id="MobiDB-lite"/>
    </source>
</evidence>
<feature type="compositionally biased region" description="Polar residues" evidence="1">
    <location>
        <begin position="24"/>
        <end position="35"/>
    </location>
</feature>
<evidence type="ECO:0000313" key="2">
    <source>
        <dbReference type="EMBL" id="KKK85404.1"/>
    </source>
</evidence>
<protein>
    <submittedName>
        <fullName evidence="2">Uncharacterized protein</fullName>
    </submittedName>
</protein>
<feature type="compositionally biased region" description="Low complexity" evidence="1">
    <location>
        <begin position="1"/>
        <end position="12"/>
    </location>
</feature>
<dbReference type="AlphaFoldDB" id="A0A0F9B456"/>